<keyword evidence="1" id="KW-1133">Transmembrane helix</keyword>
<proteinExistence type="predicted"/>
<dbReference type="AlphaFoldDB" id="A0A413MFS5"/>
<evidence type="ECO:0000313" key="6">
    <source>
        <dbReference type="Proteomes" id="UP000285209"/>
    </source>
</evidence>
<dbReference type="Pfam" id="PF14501">
    <property type="entry name" value="HATPase_c_5"/>
    <property type="match status" value="1"/>
</dbReference>
<accession>A0A413MFS5</accession>
<dbReference type="SUPFAM" id="SSF55874">
    <property type="entry name" value="ATPase domain of HSP90 chaperone/DNA topoisomerase II/histidine kinase"/>
    <property type="match status" value="1"/>
</dbReference>
<keyword evidence="3" id="KW-0547">Nucleotide-binding</keyword>
<feature type="transmembrane region" description="Helical" evidence="1">
    <location>
        <begin position="106"/>
        <end position="124"/>
    </location>
</feature>
<dbReference type="PANTHER" id="PTHR40448">
    <property type="entry name" value="TWO-COMPONENT SENSOR HISTIDINE KINASE"/>
    <property type="match status" value="1"/>
</dbReference>
<keyword evidence="3" id="KW-0067">ATP-binding</keyword>
<protein>
    <submittedName>
        <fullName evidence="3">ATP-binding protein</fullName>
    </submittedName>
</protein>
<dbReference type="GO" id="GO:0042802">
    <property type="term" value="F:identical protein binding"/>
    <property type="evidence" value="ECO:0007669"/>
    <property type="project" value="TreeGrafter"/>
</dbReference>
<dbReference type="InterPro" id="IPR032834">
    <property type="entry name" value="NatK-like_C"/>
</dbReference>
<sequence>MLILKMTLVVLAAVIIMSFYFEISIKKSVIFALLYQGLSIIVDYIAYISNNTIISKAGEVQKGYALEGSLVVIFSKITVFLCILLLKKHFGKKSTETLPDKIWGRFMFFPVFTIITIIAMIMTFQYTKNEVQANVLYSISLGLAVMNIFVYFLINDIVTSEAKLHEKEILGLQFKNQIDMYRSISENYEIQKKKSHEFKNHILCIESLLKAHEYDKASKYVGNISNTFIGEKNVINTNHVIINAILNTKYQEAISKNIVFVFKVNDLSKIVIEDEDLVVILANLLNNAIEACEKCEEKKTIKLKFVIEENLIVLSVKNTCSNPIIYSDNEIKTSKKDEPEMHGIGIKNIIQIVEKYNGEYVIKNENNEFSFSIIIPL</sequence>
<comment type="caution">
    <text evidence="3">The sequence shown here is derived from an EMBL/GenBank/DDBJ whole genome shotgun (WGS) entry which is preliminary data.</text>
</comment>
<dbReference type="PANTHER" id="PTHR40448:SF1">
    <property type="entry name" value="TWO-COMPONENT SENSOR HISTIDINE KINASE"/>
    <property type="match status" value="1"/>
</dbReference>
<dbReference type="Gene3D" id="3.30.565.10">
    <property type="entry name" value="Histidine kinase-like ATPase, C-terminal domain"/>
    <property type="match status" value="1"/>
</dbReference>
<feature type="transmembrane region" description="Helical" evidence="1">
    <location>
        <begin position="136"/>
        <end position="154"/>
    </location>
</feature>
<feature type="transmembrane region" description="Helical" evidence="1">
    <location>
        <begin position="6"/>
        <end position="23"/>
    </location>
</feature>
<keyword evidence="1" id="KW-0472">Membrane</keyword>
<name>A0A413MFS5_9FIRM</name>
<dbReference type="CDD" id="cd16935">
    <property type="entry name" value="HATPase_AgrC-ComD-like"/>
    <property type="match status" value="1"/>
</dbReference>
<reference evidence="5 6" key="1">
    <citation type="submission" date="2018-08" db="EMBL/GenBank/DDBJ databases">
        <title>A genome reference for cultivated species of the human gut microbiota.</title>
        <authorList>
            <person name="Zou Y."/>
            <person name="Xue W."/>
            <person name="Luo G."/>
        </authorList>
    </citation>
    <scope>NUCLEOTIDE SEQUENCE [LARGE SCALE GENOMIC DNA]</scope>
    <source>
        <strain evidence="4 5">AM48-7</strain>
        <strain evidence="3 6">AM54-25XD</strain>
    </source>
</reference>
<organism evidence="3 6">
    <name type="scientific">Agathobacter rectalis</name>
    <dbReference type="NCBI Taxonomy" id="39491"/>
    <lineage>
        <taxon>Bacteria</taxon>
        <taxon>Bacillati</taxon>
        <taxon>Bacillota</taxon>
        <taxon>Clostridia</taxon>
        <taxon>Lachnospirales</taxon>
        <taxon>Lachnospiraceae</taxon>
        <taxon>Agathobacter</taxon>
    </lineage>
</organism>
<dbReference type="Proteomes" id="UP000285209">
    <property type="component" value="Unassembled WGS sequence"/>
</dbReference>
<evidence type="ECO:0000313" key="4">
    <source>
        <dbReference type="EMBL" id="RGZ77068.1"/>
    </source>
</evidence>
<evidence type="ECO:0000313" key="5">
    <source>
        <dbReference type="Proteomes" id="UP000283431"/>
    </source>
</evidence>
<evidence type="ECO:0000256" key="1">
    <source>
        <dbReference type="SAM" id="Phobius"/>
    </source>
</evidence>
<keyword evidence="1" id="KW-0812">Transmembrane</keyword>
<feature type="domain" description="Sensor histidine kinase NatK-like C-terminal" evidence="2">
    <location>
        <begin position="276"/>
        <end position="376"/>
    </location>
</feature>
<feature type="transmembrane region" description="Helical" evidence="1">
    <location>
        <begin position="30"/>
        <end position="48"/>
    </location>
</feature>
<dbReference type="EMBL" id="QSDV01000001">
    <property type="protein sequence ID" value="RGZ20327.1"/>
    <property type="molecule type" value="Genomic_DNA"/>
</dbReference>
<evidence type="ECO:0000259" key="2">
    <source>
        <dbReference type="Pfam" id="PF14501"/>
    </source>
</evidence>
<dbReference type="GO" id="GO:0005524">
    <property type="term" value="F:ATP binding"/>
    <property type="evidence" value="ECO:0007669"/>
    <property type="project" value="UniProtKB-KW"/>
</dbReference>
<gene>
    <name evidence="4" type="ORF">DW975_00785</name>
    <name evidence="3" type="ORF">DXA03_01450</name>
</gene>
<dbReference type="InterPro" id="IPR036890">
    <property type="entry name" value="HATPase_C_sf"/>
</dbReference>
<dbReference type="EMBL" id="QSEN01000001">
    <property type="protein sequence ID" value="RGZ77068.1"/>
    <property type="molecule type" value="Genomic_DNA"/>
</dbReference>
<evidence type="ECO:0000313" key="3">
    <source>
        <dbReference type="EMBL" id="RGZ20327.1"/>
    </source>
</evidence>
<dbReference type="Proteomes" id="UP000283431">
    <property type="component" value="Unassembled WGS sequence"/>
</dbReference>
<feature type="transmembrane region" description="Helical" evidence="1">
    <location>
        <begin position="68"/>
        <end position="86"/>
    </location>
</feature>